<dbReference type="InterPro" id="IPR027417">
    <property type="entry name" value="P-loop_NTPase"/>
</dbReference>
<feature type="transmembrane region" description="Helical" evidence="9">
    <location>
        <begin position="63"/>
        <end position="83"/>
    </location>
</feature>
<dbReference type="InterPro" id="IPR036640">
    <property type="entry name" value="ABC1_TM_sf"/>
</dbReference>
<evidence type="ECO:0000259" key="10">
    <source>
        <dbReference type="PROSITE" id="PS50893"/>
    </source>
</evidence>
<dbReference type="InterPro" id="IPR003593">
    <property type="entry name" value="AAA+_ATPase"/>
</dbReference>
<keyword evidence="4 9" id="KW-0812">Transmembrane</keyword>
<dbReference type="GO" id="GO:0005524">
    <property type="term" value="F:ATP binding"/>
    <property type="evidence" value="ECO:0007669"/>
    <property type="project" value="UniProtKB-KW"/>
</dbReference>
<feature type="domain" description="ABC transmembrane type-1" evidence="11">
    <location>
        <begin position="22"/>
        <end position="314"/>
    </location>
</feature>
<dbReference type="Proteomes" id="UP001199528">
    <property type="component" value="Chromosome"/>
</dbReference>
<keyword evidence="5" id="KW-0547">Nucleotide-binding</keyword>
<dbReference type="SUPFAM" id="SSF52540">
    <property type="entry name" value="P-loop containing nucleoside triphosphate hydrolases"/>
    <property type="match status" value="1"/>
</dbReference>
<feature type="transmembrane region" description="Helical" evidence="9">
    <location>
        <begin position="167"/>
        <end position="187"/>
    </location>
</feature>
<dbReference type="SUPFAM" id="SSF90123">
    <property type="entry name" value="ABC transporter transmembrane region"/>
    <property type="match status" value="1"/>
</dbReference>
<evidence type="ECO:0000256" key="7">
    <source>
        <dbReference type="ARBA" id="ARBA00022989"/>
    </source>
</evidence>
<evidence type="ECO:0000259" key="11">
    <source>
        <dbReference type="PROSITE" id="PS50929"/>
    </source>
</evidence>
<evidence type="ECO:0000313" key="12">
    <source>
        <dbReference type="EMBL" id="WDZ50954.1"/>
    </source>
</evidence>
<evidence type="ECO:0000256" key="2">
    <source>
        <dbReference type="ARBA" id="ARBA00022448"/>
    </source>
</evidence>
<evidence type="ECO:0000256" key="9">
    <source>
        <dbReference type="SAM" id="Phobius"/>
    </source>
</evidence>
<dbReference type="GO" id="GO:0005886">
    <property type="term" value="C:plasma membrane"/>
    <property type="evidence" value="ECO:0007669"/>
    <property type="project" value="UniProtKB-SubCell"/>
</dbReference>
<dbReference type="SMART" id="SM00382">
    <property type="entry name" value="AAA"/>
    <property type="match status" value="1"/>
</dbReference>
<dbReference type="InterPro" id="IPR011527">
    <property type="entry name" value="ABC1_TM_dom"/>
</dbReference>
<reference evidence="12" key="1">
    <citation type="journal article" date="2022" name="Front Environ Sci">
        <title>Complete genome sequence analysis of a novel alkane-degrading bacterial strain, Acinetobacter vivianii KJ-1, and its diesel degradation ability.</title>
        <authorList>
            <person name="Zhang Y."/>
            <person name="Song F."/>
            <person name="Wang J."/>
            <person name="Zhao Q."/>
            <person name="Zheng L."/>
            <person name="Wang Z."/>
            <person name="Zhang X."/>
            <person name="Gao Y."/>
            <person name="Chen G."/>
            <person name="Huang Y."/>
        </authorList>
    </citation>
    <scope>NUCLEOTIDE SEQUENCE</scope>
    <source>
        <strain evidence="12">KJ-1</strain>
    </source>
</reference>
<evidence type="ECO:0000313" key="13">
    <source>
        <dbReference type="Proteomes" id="UP001199528"/>
    </source>
</evidence>
<accession>A0AAJ6NID8</accession>
<feature type="domain" description="ABC transporter" evidence="10">
    <location>
        <begin position="347"/>
        <end position="577"/>
    </location>
</feature>
<keyword evidence="7 9" id="KW-1133">Transmembrane helix</keyword>
<dbReference type="PROSITE" id="PS00211">
    <property type="entry name" value="ABC_TRANSPORTER_1"/>
    <property type="match status" value="1"/>
</dbReference>
<keyword evidence="6 12" id="KW-0067">ATP-binding</keyword>
<reference evidence="12" key="2">
    <citation type="submission" date="2023-02" db="EMBL/GenBank/DDBJ databases">
        <authorList>
            <person name="Huang Y."/>
            <person name="Zhang Y."/>
            <person name="Zhang T."/>
            <person name="Wang J."/>
        </authorList>
    </citation>
    <scope>NUCLEOTIDE SEQUENCE</scope>
    <source>
        <strain evidence="12">KJ-1</strain>
    </source>
</reference>
<organism evidence="12 13">
    <name type="scientific">Acinetobacter vivianii</name>
    <dbReference type="NCBI Taxonomy" id="1776742"/>
    <lineage>
        <taxon>Bacteria</taxon>
        <taxon>Pseudomonadati</taxon>
        <taxon>Pseudomonadota</taxon>
        <taxon>Gammaproteobacteria</taxon>
        <taxon>Moraxellales</taxon>
        <taxon>Moraxellaceae</taxon>
        <taxon>Acinetobacter</taxon>
    </lineage>
</organism>
<dbReference type="RefSeq" id="WP_272655006.1">
    <property type="nucleotide sequence ID" value="NZ_CP085083.1"/>
</dbReference>
<comment type="subcellular location">
    <subcellularLocation>
        <location evidence="1">Cell membrane</location>
        <topology evidence="1">Multi-pass membrane protein</topology>
    </subcellularLocation>
</comment>
<evidence type="ECO:0000256" key="1">
    <source>
        <dbReference type="ARBA" id="ARBA00004651"/>
    </source>
</evidence>
<dbReference type="PROSITE" id="PS50929">
    <property type="entry name" value="ABC_TM1F"/>
    <property type="match status" value="1"/>
</dbReference>
<dbReference type="KEGG" id="aviv:LF296_16905"/>
<sequence>MNLWQLFHKVKPFVLPYKWLVAVTLLLTLIGALTAQVNALTLQYAVDQINAVVESGQGLSAGWHILVTISVILLSKEIINIFIQFGQKFFGERLRILISQDVAQSIIVKFLQYRLAFFTQDDNQAGKLQTRIDRGIGSITRLVQIFFIEIFPLFSSALIALCLMFYANVWIGLVALCIVPIYFWVTFKQAQKLSGTRRNLRDGRERKSQGILSIINSITVIKSFNREQIEAEKQLTLQKQLTDHQMRTRQLSFLFEGLKTFIEQIGVVFIIILTAYFVLVGDMSIGMIMFHILLFNNVSAPIRSLHRIYDEVNDAMIYAESFFKILEADDEVETSGQLKPSPLTGKFELKQVNFSYPNGFHALKEINLTIQPNKITALVGLSGAGKSTLISLLDKFYVPQSGEILLNGTPLNDIDTQYLRDHIGLVLQKNHIFQGTIEENIRYGKMNATQDEIVAAAKKASIHEQILKLPQAYQSDALLLSGGQQQRIAIARMFLKNPPIIFLDEPTASLDAIATEQIKHSLDEIKQGRTVIIISHSLSQIIDADYTYVMQDGMIVEHGEHHQLYQQQGVYKNIFDAMAKSLNIEKISKTFEGDDEEETHS</sequence>
<dbReference type="Gene3D" id="3.40.50.300">
    <property type="entry name" value="P-loop containing nucleotide triphosphate hydrolases"/>
    <property type="match status" value="1"/>
</dbReference>
<dbReference type="GO" id="GO:0015421">
    <property type="term" value="F:ABC-type oligopeptide transporter activity"/>
    <property type="evidence" value="ECO:0007669"/>
    <property type="project" value="TreeGrafter"/>
</dbReference>
<evidence type="ECO:0000256" key="3">
    <source>
        <dbReference type="ARBA" id="ARBA00022475"/>
    </source>
</evidence>
<feature type="transmembrane region" description="Helical" evidence="9">
    <location>
        <begin position="267"/>
        <end position="294"/>
    </location>
</feature>
<dbReference type="Pfam" id="PF00005">
    <property type="entry name" value="ABC_tran"/>
    <property type="match status" value="1"/>
</dbReference>
<gene>
    <name evidence="12" type="ORF">LF296_16905</name>
</gene>
<dbReference type="InterPro" id="IPR003439">
    <property type="entry name" value="ABC_transporter-like_ATP-bd"/>
</dbReference>
<dbReference type="GO" id="GO:0016887">
    <property type="term" value="F:ATP hydrolysis activity"/>
    <property type="evidence" value="ECO:0007669"/>
    <property type="project" value="InterPro"/>
</dbReference>
<feature type="transmembrane region" description="Helical" evidence="9">
    <location>
        <begin position="142"/>
        <end position="161"/>
    </location>
</feature>
<proteinExistence type="predicted"/>
<dbReference type="PANTHER" id="PTHR43394:SF1">
    <property type="entry name" value="ATP-BINDING CASSETTE SUB-FAMILY B MEMBER 10, MITOCHONDRIAL"/>
    <property type="match status" value="1"/>
</dbReference>
<name>A0AAJ6NID8_9GAMM</name>
<evidence type="ECO:0000256" key="6">
    <source>
        <dbReference type="ARBA" id="ARBA00022840"/>
    </source>
</evidence>
<dbReference type="PANTHER" id="PTHR43394">
    <property type="entry name" value="ATP-DEPENDENT PERMEASE MDL1, MITOCHONDRIAL"/>
    <property type="match status" value="1"/>
</dbReference>
<dbReference type="AlphaFoldDB" id="A0AAJ6NID8"/>
<evidence type="ECO:0000256" key="4">
    <source>
        <dbReference type="ARBA" id="ARBA00022692"/>
    </source>
</evidence>
<dbReference type="Gene3D" id="1.20.1560.10">
    <property type="entry name" value="ABC transporter type 1, transmembrane domain"/>
    <property type="match status" value="1"/>
</dbReference>
<keyword evidence="2" id="KW-0813">Transport</keyword>
<dbReference type="CDD" id="cd07346">
    <property type="entry name" value="ABC_6TM_exporters"/>
    <property type="match status" value="1"/>
</dbReference>
<evidence type="ECO:0000256" key="8">
    <source>
        <dbReference type="ARBA" id="ARBA00023136"/>
    </source>
</evidence>
<dbReference type="InterPro" id="IPR017871">
    <property type="entry name" value="ABC_transporter-like_CS"/>
</dbReference>
<dbReference type="Pfam" id="PF00664">
    <property type="entry name" value="ABC_membrane"/>
    <property type="match status" value="1"/>
</dbReference>
<dbReference type="EMBL" id="CP085083">
    <property type="protein sequence ID" value="WDZ50954.1"/>
    <property type="molecule type" value="Genomic_DNA"/>
</dbReference>
<protein>
    <submittedName>
        <fullName evidence="12">ABC transporter ATP-binding protein</fullName>
    </submittedName>
</protein>
<dbReference type="InterPro" id="IPR039421">
    <property type="entry name" value="Type_1_exporter"/>
</dbReference>
<evidence type="ECO:0000256" key="5">
    <source>
        <dbReference type="ARBA" id="ARBA00022741"/>
    </source>
</evidence>
<dbReference type="PROSITE" id="PS50893">
    <property type="entry name" value="ABC_TRANSPORTER_2"/>
    <property type="match status" value="1"/>
</dbReference>
<keyword evidence="8 9" id="KW-0472">Membrane</keyword>
<keyword evidence="3" id="KW-1003">Cell membrane</keyword>
<dbReference type="FunFam" id="3.40.50.300:FF:000221">
    <property type="entry name" value="Multidrug ABC transporter ATP-binding protein"/>
    <property type="match status" value="1"/>
</dbReference>